<keyword evidence="1" id="KW-0472">Membrane</keyword>
<dbReference type="EMBL" id="FNNQ01000020">
    <property type="protein sequence ID" value="SDX48907.1"/>
    <property type="molecule type" value="Genomic_DNA"/>
</dbReference>
<sequence>VMITTGLGIHFTKLLFIPNSLGIVVYILSMMAAMKLYKKKSMVWVSGLISLIVLVLFSPFLGLHLIVPVLVSSLYFTYKKSRSRKDLMQKPVNYS</sequence>
<proteinExistence type="predicted"/>
<feature type="transmembrane region" description="Helical" evidence="1">
    <location>
        <begin position="14"/>
        <end position="37"/>
    </location>
</feature>
<dbReference type="Proteomes" id="UP000198534">
    <property type="component" value="Unassembled WGS sequence"/>
</dbReference>
<protein>
    <recommendedName>
        <fullName evidence="4">Amino acid permease</fullName>
    </recommendedName>
</protein>
<organism evidence="2 3">
    <name type="scientific">Marininema mesophilum</name>
    <dbReference type="NCBI Taxonomy" id="1048340"/>
    <lineage>
        <taxon>Bacteria</taxon>
        <taxon>Bacillati</taxon>
        <taxon>Bacillota</taxon>
        <taxon>Bacilli</taxon>
        <taxon>Bacillales</taxon>
        <taxon>Thermoactinomycetaceae</taxon>
        <taxon>Marininema</taxon>
    </lineage>
</organism>
<feature type="non-terminal residue" evidence="2">
    <location>
        <position position="1"/>
    </location>
</feature>
<keyword evidence="1" id="KW-0812">Transmembrane</keyword>
<dbReference type="STRING" id="1048340.SAMN05444487_1201"/>
<feature type="transmembrane region" description="Helical" evidence="1">
    <location>
        <begin position="43"/>
        <end position="76"/>
    </location>
</feature>
<gene>
    <name evidence="2" type="ORF">SAMN05444487_1201</name>
</gene>
<evidence type="ECO:0000313" key="3">
    <source>
        <dbReference type="Proteomes" id="UP000198534"/>
    </source>
</evidence>
<keyword evidence="3" id="KW-1185">Reference proteome</keyword>
<evidence type="ECO:0000313" key="2">
    <source>
        <dbReference type="EMBL" id="SDX48907.1"/>
    </source>
</evidence>
<name>A0A1H3C410_9BACL</name>
<dbReference type="AlphaFoldDB" id="A0A1H3C410"/>
<evidence type="ECO:0000256" key="1">
    <source>
        <dbReference type="SAM" id="Phobius"/>
    </source>
</evidence>
<evidence type="ECO:0008006" key="4">
    <source>
        <dbReference type="Google" id="ProtNLM"/>
    </source>
</evidence>
<accession>A0A1H3C410</accession>
<keyword evidence="1" id="KW-1133">Transmembrane helix</keyword>
<reference evidence="2 3" key="1">
    <citation type="submission" date="2016-10" db="EMBL/GenBank/DDBJ databases">
        <authorList>
            <person name="de Groot N.N."/>
        </authorList>
    </citation>
    <scope>NUCLEOTIDE SEQUENCE [LARGE SCALE GENOMIC DNA]</scope>
    <source>
        <strain evidence="2 3">DSM 45610</strain>
    </source>
</reference>